<dbReference type="GO" id="GO:0005730">
    <property type="term" value="C:nucleolus"/>
    <property type="evidence" value="ECO:0007669"/>
    <property type="project" value="UniProtKB-SubCell"/>
</dbReference>
<name>A0AAX4JGI7_9MICR</name>
<keyword evidence="5" id="KW-1185">Reference proteome</keyword>
<evidence type="ECO:0000256" key="1">
    <source>
        <dbReference type="ARBA" id="ARBA00004604"/>
    </source>
</evidence>
<evidence type="ECO:0000256" key="2">
    <source>
        <dbReference type="ARBA" id="ARBA00023242"/>
    </source>
</evidence>
<evidence type="ECO:0000259" key="3">
    <source>
        <dbReference type="Pfam" id="PF08159"/>
    </source>
</evidence>
<feature type="domain" description="NUC153" evidence="3">
    <location>
        <begin position="108"/>
        <end position="131"/>
    </location>
</feature>
<protein>
    <recommendedName>
        <fullName evidence="3">NUC153 domain-containing protein</fullName>
    </recommendedName>
</protein>
<dbReference type="KEGG" id="vnx:VNE69_12039"/>
<evidence type="ECO:0000313" key="5">
    <source>
        <dbReference type="Proteomes" id="UP001334084"/>
    </source>
</evidence>
<dbReference type="Proteomes" id="UP001334084">
    <property type="component" value="Chromosome 12"/>
</dbReference>
<accession>A0AAX4JGI7</accession>
<proteinExistence type="predicted"/>
<dbReference type="GeneID" id="90542901"/>
<dbReference type="RefSeq" id="XP_065331199.1">
    <property type="nucleotide sequence ID" value="XM_065475127.1"/>
</dbReference>
<evidence type="ECO:0000313" key="4">
    <source>
        <dbReference type="EMBL" id="WUR05054.1"/>
    </source>
</evidence>
<dbReference type="EMBL" id="CP142737">
    <property type="protein sequence ID" value="WUR05054.1"/>
    <property type="molecule type" value="Genomic_DNA"/>
</dbReference>
<gene>
    <name evidence="4" type="ORF">VNE69_12039</name>
</gene>
<dbReference type="AlphaFoldDB" id="A0AAX4JGI7"/>
<comment type="subcellular location">
    <subcellularLocation>
        <location evidence="1">Nucleus</location>
        <location evidence="1">Nucleolus</location>
    </subcellularLocation>
</comment>
<sequence length="155" mass="18398">MSCPTTRLAILDCQDINSLFDIIEDITLDFSIKECTSKKGNMCHIIESTIEDNIKIYEILKDLDCRFVGEEMEFEREVEIKKEQATKPKNCKILNVKEVEDLEIDLYDERFSEMYTNEEYNLDTSHDEYKRSGYLKYYLEAKRNMKNDKNNSKES</sequence>
<organism evidence="4 5">
    <name type="scientific">Vairimorpha necatrix</name>
    <dbReference type="NCBI Taxonomy" id="6039"/>
    <lineage>
        <taxon>Eukaryota</taxon>
        <taxon>Fungi</taxon>
        <taxon>Fungi incertae sedis</taxon>
        <taxon>Microsporidia</taxon>
        <taxon>Nosematidae</taxon>
        <taxon>Vairimorpha</taxon>
    </lineage>
</organism>
<keyword evidence="2" id="KW-0539">Nucleus</keyword>
<reference evidence="4" key="1">
    <citation type="journal article" date="2024" name="BMC Genomics">
        <title>Functional annotation of a divergent genome using sequence and structure-based similarity.</title>
        <authorList>
            <person name="Svedberg D."/>
            <person name="Winiger R.R."/>
            <person name="Berg A."/>
            <person name="Sharma H."/>
            <person name="Tellgren-Roth C."/>
            <person name="Debrunner-Vossbrinck B.A."/>
            <person name="Vossbrinck C.R."/>
            <person name="Barandun J."/>
        </authorList>
    </citation>
    <scope>NUCLEOTIDE SEQUENCE</scope>
    <source>
        <strain evidence="4">Illinois isolate</strain>
    </source>
</reference>
<dbReference type="InterPro" id="IPR012580">
    <property type="entry name" value="NUC153"/>
</dbReference>
<dbReference type="Pfam" id="PF08159">
    <property type="entry name" value="NUC153"/>
    <property type="match status" value="1"/>
</dbReference>